<reference evidence="2" key="1">
    <citation type="journal article" date="2019" name="Int. J. Syst. Evol. Microbiol.">
        <title>The Global Catalogue of Microorganisms (GCM) 10K type strain sequencing project: providing services to taxonomists for standard genome sequencing and annotation.</title>
        <authorList>
            <consortium name="The Broad Institute Genomics Platform"/>
            <consortium name="The Broad Institute Genome Sequencing Center for Infectious Disease"/>
            <person name="Wu L."/>
            <person name="Ma J."/>
        </authorList>
    </citation>
    <scope>NUCLEOTIDE SEQUENCE [LARGE SCALE GENOMIC DNA]</scope>
    <source>
        <strain evidence="2">CGMCC 1.16225</strain>
    </source>
</reference>
<evidence type="ECO:0000313" key="1">
    <source>
        <dbReference type="EMBL" id="MFD1983531.1"/>
    </source>
</evidence>
<evidence type="ECO:0000313" key="2">
    <source>
        <dbReference type="Proteomes" id="UP001597405"/>
    </source>
</evidence>
<gene>
    <name evidence="1" type="ORF">ACFSOZ_12710</name>
</gene>
<protein>
    <submittedName>
        <fullName evidence="1">Uncharacterized protein</fullName>
    </submittedName>
</protein>
<sequence>MSLIDPRVRVMVRLGNIGAARVCVRQILADTPIEAINETERRLAAINGRKTNR</sequence>
<dbReference type="RefSeq" id="WP_379097943.1">
    <property type="nucleotide sequence ID" value="NZ_JBHUGZ010000007.1"/>
</dbReference>
<keyword evidence="2" id="KW-1185">Reference proteome</keyword>
<comment type="caution">
    <text evidence="1">The sequence shown here is derived from an EMBL/GenBank/DDBJ whole genome shotgun (WGS) entry which is preliminary data.</text>
</comment>
<dbReference type="EMBL" id="JBHUGZ010000007">
    <property type="protein sequence ID" value="MFD1983531.1"/>
    <property type="molecule type" value="Genomic_DNA"/>
</dbReference>
<name>A0ABW4UBE1_9HYPH</name>
<accession>A0ABW4UBE1</accession>
<proteinExistence type="predicted"/>
<organism evidence="1 2">
    <name type="scientific">Mesorhizobium newzealandense</name>
    <dbReference type="NCBI Taxonomy" id="1300302"/>
    <lineage>
        <taxon>Bacteria</taxon>
        <taxon>Pseudomonadati</taxon>
        <taxon>Pseudomonadota</taxon>
        <taxon>Alphaproteobacteria</taxon>
        <taxon>Hyphomicrobiales</taxon>
        <taxon>Phyllobacteriaceae</taxon>
        <taxon>Mesorhizobium</taxon>
    </lineage>
</organism>
<dbReference type="Proteomes" id="UP001597405">
    <property type="component" value="Unassembled WGS sequence"/>
</dbReference>